<evidence type="ECO:0000256" key="4">
    <source>
        <dbReference type="SAM" id="MobiDB-lite"/>
    </source>
</evidence>
<gene>
    <name evidence="6" type="ORF">GAB14E_4357</name>
</gene>
<comment type="subcellular location">
    <subcellularLocation>
        <location evidence="1">Cytoplasm</location>
    </subcellularLocation>
</comment>
<accession>A0A099KAF6</accession>
<dbReference type="PANTHER" id="PTHR22617">
    <property type="entry name" value="CHEMOTAXIS SENSOR HISTIDINE KINASE-RELATED"/>
    <property type="match status" value="1"/>
</dbReference>
<evidence type="ECO:0000313" key="6">
    <source>
        <dbReference type="EMBL" id="KGJ87679.1"/>
    </source>
</evidence>
<dbReference type="GO" id="GO:0007165">
    <property type="term" value="P:signal transduction"/>
    <property type="evidence" value="ECO:0007669"/>
    <property type="project" value="InterPro"/>
</dbReference>
<dbReference type="PROSITE" id="PS50851">
    <property type="entry name" value="CHEW"/>
    <property type="match status" value="1"/>
</dbReference>
<feature type="domain" description="CheW-like" evidence="5">
    <location>
        <begin position="5"/>
        <end position="149"/>
    </location>
</feature>
<dbReference type="GO" id="GO:0005829">
    <property type="term" value="C:cytosol"/>
    <property type="evidence" value="ECO:0007669"/>
    <property type="project" value="TreeGrafter"/>
</dbReference>
<dbReference type="EMBL" id="JQEC01000071">
    <property type="protein sequence ID" value="KGJ87679.1"/>
    <property type="molecule type" value="Genomic_DNA"/>
</dbReference>
<dbReference type="InterPro" id="IPR039315">
    <property type="entry name" value="CheW"/>
</dbReference>
<dbReference type="Proteomes" id="UP000029868">
    <property type="component" value="Unassembled WGS sequence"/>
</dbReference>
<evidence type="ECO:0000256" key="2">
    <source>
        <dbReference type="ARBA" id="ARBA00021483"/>
    </source>
</evidence>
<dbReference type="Pfam" id="PF01584">
    <property type="entry name" value="CheW"/>
    <property type="match status" value="1"/>
</dbReference>
<dbReference type="Gene3D" id="2.40.50.180">
    <property type="entry name" value="CheA-289, Domain 4"/>
    <property type="match status" value="1"/>
</dbReference>
<dbReference type="RefSeq" id="WP_081967913.1">
    <property type="nucleotide sequence ID" value="NZ_JQEC01000071.1"/>
</dbReference>
<dbReference type="SUPFAM" id="SSF50341">
    <property type="entry name" value="CheW-like"/>
    <property type="match status" value="1"/>
</dbReference>
<dbReference type="Gene3D" id="2.30.30.40">
    <property type="entry name" value="SH3 Domains"/>
    <property type="match status" value="1"/>
</dbReference>
<dbReference type="InterPro" id="IPR002545">
    <property type="entry name" value="CheW-lke_dom"/>
</dbReference>
<dbReference type="CDD" id="cd00732">
    <property type="entry name" value="CheW"/>
    <property type="match status" value="1"/>
</dbReference>
<dbReference type="PATRIC" id="fig|28229.3.peg.4334"/>
<evidence type="ECO:0000313" key="7">
    <source>
        <dbReference type="Proteomes" id="UP000029868"/>
    </source>
</evidence>
<keyword evidence="3" id="KW-0963">Cytoplasm</keyword>
<dbReference type="SMART" id="SM00260">
    <property type="entry name" value="CheW"/>
    <property type="match status" value="1"/>
</dbReference>
<sequence>MTDIEQEYLTFILQGEEYGVDILCVQEIRVWSSVTELPNKPCYIKGVINLRGVIIPIIDLRLRFGQPNLEYNEQTVTIILRQQSKATTMVVGIVVDAVSEVYKFTSQSISQAPAFGSNIDSCFLKGLASVDEKLIILLDSDSLLNEDDLYRTVHQSEARTEPETANVEARQVTTTSAPTLSSA</sequence>
<dbReference type="OrthoDB" id="9790406at2"/>
<feature type="compositionally biased region" description="Polar residues" evidence="4">
    <location>
        <begin position="171"/>
        <end position="183"/>
    </location>
</feature>
<evidence type="ECO:0000256" key="3">
    <source>
        <dbReference type="ARBA" id="ARBA00022490"/>
    </source>
</evidence>
<dbReference type="InterPro" id="IPR036061">
    <property type="entry name" value="CheW-like_dom_sf"/>
</dbReference>
<dbReference type="AlphaFoldDB" id="A0A099KAF6"/>
<organism evidence="6 7">
    <name type="scientific">Colwellia psychrerythraea</name>
    <name type="common">Vibrio psychroerythus</name>
    <dbReference type="NCBI Taxonomy" id="28229"/>
    <lineage>
        <taxon>Bacteria</taxon>
        <taxon>Pseudomonadati</taxon>
        <taxon>Pseudomonadota</taxon>
        <taxon>Gammaproteobacteria</taxon>
        <taxon>Alteromonadales</taxon>
        <taxon>Colwelliaceae</taxon>
        <taxon>Colwellia</taxon>
    </lineage>
</organism>
<comment type="caution">
    <text evidence="6">The sequence shown here is derived from an EMBL/GenBank/DDBJ whole genome shotgun (WGS) entry which is preliminary data.</text>
</comment>
<protein>
    <recommendedName>
        <fullName evidence="2">Chemotaxis protein CheW</fullName>
    </recommendedName>
</protein>
<dbReference type="PANTHER" id="PTHR22617:SF45">
    <property type="entry name" value="CHEMOTAXIS PROTEIN CHEW"/>
    <property type="match status" value="1"/>
</dbReference>
<reference evidence="6 7" key="1">
    <citation type="submission" date="2014-08" db="EMBL/GenBank/DDBJ databases">
        <title>Genomic and Phenotypic Diversity of Colwellia psychrerythraea strains from Disparate Marine Basins.</title>
        <authorList>
            <person name="Techtmann S.M."/>
            <person name="Stelling S.C."/>
            <person name="Utturkar S.M."/>
            <person name="Alshibli N."/>
            <person name="Harris A."/>
            <person name="Brown S.D."/>
            <person name="Hazen T.C."/>
        </authorList>
    </citation>
    <scope>NUCLEOTIDE SEQUENCE [LARGE SCALE GENOMIC DNA]</scope>
    <source>
        <strain evidence="6 7">GAB14E</strain>
    </source>
</reference>
<evidence type="ECO:0000259" key="5">
    <source>
        <dbReference type="PROSITE" id="PS50851"/>
    </source>
</evidence>
<evidence type="ECO:0000256" key="1">
    <source>
        <dbReference type="ARBA" id="ARBA00004496"/>
    </source>
</evidence>
<feature type="region of interest" description="Disordered" evidence="4">
    <location>
        <begin position="154"/>
        <end position="183"/>
    </location>
</feature>
<name>A0A099KAF6_COLPS</name>
<proteinExistence type="predicted"/>
<dbReference type="GO" id="GO:0006935">
    <property type="term" value="P:chemotaxis"/>
    <property type="evidence" value="ECO:0007669"/>
    <property type="project" value="InterPro"/>
</dbReference>